<name>M2TGR8_COCSN</name>
<feature type="compositionally biased region" description="Acidic residues" evidence="1">
    <location>
        <begin position="220"/>
        <end position="254"/>
    </location>
</feature>
<dbReference type="KEGG" id="bsc:COCSADRAFT_349979"/>
<feature type="compositionally biased region" description="Acidic residues" evidence="1">
    <location>
        <begin position="176"/>
        <end position="191"/>
    </location>
</feature>
<accession>M2TGR8</accession>
<dbReference type="Proteomes" id="UP000016934">
    <property type="component" value="Unassembled WGS sequence"/>
</dbReference>
<sequence>MTAAVNTDRNPRYRSTLPSSSAEIVTLGSPASLVPVTDFEDIFMMSPINTEAETETDNNADPLPMSFEVPLGPLSGYGGAPKPVPKYKKPAAQLTKPVSEQPDYAYLFKGYDADALVLTDQQINSLGQAVDGNEQHPAEPTSLSSPLYGETDSDDSDPFIYDHVPTILPSSAYYDTFDEDDNYNASDEGDSLSDNNSFEYGSAFDSDYDDDTFEVHDTNNDDDDDDNDPSDSNDDDDDEGEGEEDQHEEAEENDYYNPEDYFTDTNNFNYYDDNESGDSSSRCSNLDSHPLHLPPPIYAIAPHLTYQSPPTAPTMLPPVPHNTPLTLLSNAPSTIPHNNPRYSDLGTLEILNPHIRNMIYGFVLADSPTISSEEVAGVDSHFDVGVQNSTTDRNNMLLVCWAMREEVLDFLARPFSSSGDESE</sequence>
<reference evidence="3" key="2">
    <citation type="journal article" date="2013" name="PLoS Genet.">
        <title>Comparative genome structure, secondary metabolite, and effector coding capacity across Cochliobolus pathogens.</title>
        <authorList>
            <person name="Condon B.J."/>
            <person name="Leng Y."/>
            <person name="Wu D."/>
            <person name="Bushley K.E."/>
            <person name="Ohm R.A."/>
            <person name="Otillar R."/>
            <person name="Martin J."/>
            <person name="Schackwitz W."/>
            <person name="Grimwood J."/>
            <person name="MohdZainudin N."/>
            <person name="Xue C."/>
            <person name="Wang R."/>
            <person name="Manning V.A."/>
            <person name="Dhillon B."/>
            <person name="Tu Z.J."/>
            <person name="Steffenson B.J."/>
            <person name="Salamov A."/>
            <person name="Sun H."/>
            <person name="Lowry S."/>
            <person name="LaButti K."/>
            <person name="Han J."/>
            <person name="Copeland A."/>
            <person name="Lindquist E."/>
            <person name="Barry K."/>
            <person name="Schmutz J."/>
            <person name="Baker S.E."/>
            <person name="Ciuffetti L.M."/>
            <person name="Grigoriev I.V."/>
            <person name="Zhong S."/>
            <person name="Turgeon B.G."/>
        </authorList>
    </citation>
    <scope>NUCLEOTIDE SEQUENCE [LARGE SCALE GENOMIC DNA]</scope>
    <source>
        <strain evidence="3">ND90Pr / ATCC 201652</strain>
    </source>
</reference>
<keyword evidence="3" id="KW-1185">Reference proteome</keyword>
<dbReference type="RefSeq" id="XP_007696043.1">
    <property type="nucleotide sequence ID" value="XM_007697853.1"/>
</dbReference>
<reference evidence="2 3" key="1">
    <citation type="journal article" date="2012" name="PLoS Pathog.">
        <title>Diverse lifestyles and strategies of plant pathogenesis encoded in the genomes of eighteen Dothideomycetes fungi.</title>
        <authorList>
            <person name="Ohm R.A."/>
            <person name="Feau N."/>
            <person name="Henrissat B."/>
            <person name="Schoch C.L."/>
            <person name="Horwitz B.A."/>
            <person name="Barry K.W."/>
            <person name="Condon B.J."/>
            <person name="Copeland A.C."/>
            <person name="Dhillon B."/>
            <person name="Glaser F."/>
            <person name="Hesse C.N."/>
            <person name="Kosti I."/>
            <person name="LaButti K."/>
            <person name="Lindquist E.A."/>
            <person name="Lucas S."/>
            <person name="Salamov A.A."/>
            <person name="Bradshaw R.E."/>
            <person name="Ciuffetti L."/>
            <person name="Hamelin R.C."/>
            <person name="Kema G.H.J."/>
            <person name="Lawrence C."/>
            <person name="Scott J.A."/>
            <person name="Spatafora J.W."/>
            <person name="Turgeon B.G."/>
            <person name="de Wit P.J.G.M."/>
            <person name="Zhong S."/>
            <person name="Goodwin S.B."/>
            <person name="Grigoriev I.V."/>
        </authorList>
    </citation>
    <scope>NUCLEOTIDE SEQUENCE [LARGE SCALE GENOMIC DNA]</scope>
    <source>
        <strain evidence="3">ND90Pr / ATCC 201652</strain>
    </source>
</reference>
<feature type="compositionally biased region" description="Polar residues" evidence="1">
    <location>
        <begin position="277"/>
        <end position="287"/>
    </location>
</feature>
<proteinExistence type="predicted"/>
<dbReference type="AlphaFoldDB" id="M2TGR8"/>
<dbReference type="HOGENOM" id="CLU_674374_0_0_1"/>
<protein>
    <submittedName>
        <fullName evidence="2">Uncharacterized protein</fullName>
    </submittedName>
</protein>
<gene>
    <name evidence="2" type="ORF">COCSADRAFT_349979</name>
</gene>
<evidence type="ECO:0000256" key="1">
    <source>
        <dbReference type="SAM" id="MobiDB-lite"/>
    </source>
</evidence>
<evidence type="ECO:0000313" key="2">
    <source>
        <dbReference type="EMBL" id="EMD68436.1"/>
    </source>
</evidence>
<organism evidence="2 3">
    <name type="scientific">Cochliobolus sativus (strain ND90Pr / ATCC 201652)</name>
    <name type="common">Common root rot and spot blotch fungus</name>
    <name type="synonym">Bipolaris sorokiniana</name>
    <dbReference type="NCBI Taxonomy" id="665912"/>
    <lineage>
        <taxon>Eukaryota</taxon>
        <taxon>Fungi</taxon>
        <taxon>Dikarya</taxon>
        <taxon>Ascomycota</taxon>
        <taxon>Pezizomycotina</taxon>
        <taxon>Dothideomycetes</taxon>
        <taxon>Pleosporomycetidae</taxon>
        <taxon>Pleosporales</taxon>
        <taxon>Pleosporineae</taxon>
        <taxon>Pleosporaceae</taxon>
        <taxon>Bipolaris</taxon>
    </lineage>
</organism>
<feature type="region of interest" description="Disordered" evidence="1">
    <location>
        <begin position="130"/>
        <end position="288"/>
    </location>
</feature>
<evidence type="ECO:0000313" key="3">
    <source>
        <dbReference type="Proteomes" id="UP000016934"/>
    </source>
</evidence>
<dbReference type="OrthoDB" id="3694866at2759"/>
<dbReference type="OMA" id="CWAMREE"/>
<dbReference type="EMBL" id="KB445638">
    <property type="protein sequence ID" value="EMD68436.1"/>
    <property type="molecule type" value="Genomic_DNA"/>
</dbReference>
<dbReference type="GeneID" id="19137998"/>